<dbReference type="InterPro" id="IPR013154">
    <property type="entry name" value="ADH-like_N"/>
</dbReference>
<organism evidence="6 7">
    <name type="scientific">Candidatus Woesebacteria bacterium RIFCSPHIGHO2_01_FULL_40_22</name>
    <dbReference type="NCBI Taxonomy" id="1802499"/>
    <lineage>
        <taxon>Bacteria</taxon>
        <taxon>Candidatus Woeseibacteriota</taxon>
    </lineage>
</organism>
<gene>
    <name evidence="6" type="ORF">A2628_03140</name>
</gene>
<dbReference type="AlphaFoldDB" id="A0A1F7YI00"/>
<dbReference type="SUPFAM" id="SSF51735">
    <property type="entry name" value="NAD(P)-binding Rossmann-fold domains"/>
    <property type="match status" value="1"/>
</dbReference>
<keyword evidence="1 4" id="KW-0479">Metal-binding</keyword>
<dbReference type="SUPFAM" id="SSF50129">
    <property type="entry name" value="GroES-like"/>
    <property type="match status" value="1"/>
</dbReference>
<evidence type="ECO:0000256" key="4">
    <source>
        <dbReference type="RuleBase" id="RU361277"/>
    </source>
</evidence>
<dbReference type="PANTHER" id="PTHR43401:SF2">
    <property type="entry name" value="L-THREONINE 3-DEHYDROGENASE"/>
    <property type="match status" value="1"/>
</dbReference>
<dbReference type="SMART" id="SM00829">
    <property type="entry name" value="PKS_ER"/>
    <property type="match status" value="1"/>
</dbReference>
<accession>A0A1F7YI00</accession>
<dbReference type="Proteomes" id="UP000179221">
    <property type="component" value="Unassembled WGS sequence"/>
</dbReference>
<dbReference type="InterPro" id="IPR013149">
    <property type="entry name" value="ADH-like_C"/>
</dbReference>
<feature type="domain" description="Enoyl reductase (ER)" evidence="5">
    <location>
        <begin position="10"/>
        <end position="341"/>
    </location>
</feature>
<dbReference type="Pfam" id="PF00107">
    <property type="entry name" value="ADH_zinc_N"/>
    <property type="match status" value="1"/>
</dbReference>
<dbReference type="GO" id="GO:0016491">
    <property type="term" value="F:oxidoreductase activity"/>
    <property type="evidence" value="ECO:0007669"/>
    <property type="project" value="UniProtKB-KW"/>
</dbReference>
<sequence>MKALVKTAKTTGLKLVDVATPKVGSSDVLIKVKATSICGTDLHIYNWDNWAKLRVKNLPLIQGHELCGEIVKTGKNVKQLKTGDFISAESHIVDYNGEFYKNNLGHVAPETKIIGVDTNGSFAEYIALPWQNARRNPKDLHVNIAVLKENFGNAVHAAFKIPLTGKTVLIAGCGPVGLMSLLAAKEQKAKLIIASDISGNRINFAKKLGANFTVNPKNTNLPLFISEKTNGVGVDVLLEMSGAESAMLDGIKSVRAGGDVIAFGLYPKPINFDINSFVIFKGITIHGVVGRLLWTTWEQLENLVDNSKVDLSPIVTHTFKLEEFEKAFEVMESGNSGKVVMIP</sequence>
<evidence type="ECO:0000256" key="2">
    <source>
        <dbReference type="ARBA" id="ARBA00022833"/>
    </source>
</evidence>
<comment type="cofactor">
    <cofactor evidence="4">
        <name>Zn(2+)</name>
        <dbReference type="ChEBI" id="CHEBI:29105"/>
    </cofactor>
</comment>
<reference evidence="6 7" key="1">
    <citation type="journal article" date="2016" name="Nat. Commun.">
        <title>Thousands of microbial genomes shed light on interconnected biogeochemical processes in an aquifer system.</title>
        <authorList>
            <person name="Anantharaman K."/>
            <person name="Brown C.T."/>
            <person name="Hug L.A."/>
            <person name="Sharon I."/>
            <person name="Castelle C.J."/>
            <person name="Probst A.J."/>
            <person name="Thomas B.C."/>
            <person name="Singh A."/>
            <person name="Wilkins M.J."/>
            <person name="Karaoz U."/>
            <person name="Brodie E.L."/>
            <person name="Williams K.H."/>
            <person name="Hubbard S.S."/>
            <person name="Banfield J.F."/>
        </authorList>
    </citation>
    <scope>NUCLEOTIDE SEQUENCE [LARGE SCALE GENOMIC DNA]</scope>
</reference>
<protein>
    <submittedName>
        <fullName evidence="6">L-threonine 3-dehydrogenase</fullName>
    </submittedName>
</protein>
<dbReference type="PROSITE" id="PS00059">
    <property type="entry name" value="ADH_ZINC"/>
    <property type="match status" value="1"/>
</dbReference>
<dbReference type="GO" id="GO:0008270">
    <property type="term" value="F:zinc ion binding"/>
    <property type="evidence" value="ECO:0007669"/>
    <property type="project" value="InterPro"/>
</dbReference>
<dbReference type="Gene3D" id="3.40.50.720">
    <property type="entry name" value="NAD(P)-binding Rossmann-like Domain"/>
    <property type="match status" value="1"/>
</dbReference>
<dbReference type="InterPro" id="IPR011032">
    <property type="entry name" value="GroES-like_sf"/>
</dbReference>
<dbReference type="InterPro" id="IPR020843">
    <property type="entry name" value="ER"/>
</dbReference>
<keyword evidence="3" id="KW-0560">Oxidoreductase</keyword>
<comment type="similarity">
    <text evidence="4">Belongs to the zinc-containing alcohol dehydrogenase family.</text>
</comment>
<evidence type="ECO:0000256" key="1">
    <source>
        <dbReference type="ARBA" id="ARBA00022723"/>
    </source>
</evidence>
<dbReference type="InterPro" id="IPR036291">
    <property type="entry name" value="NAD(P)-bd_dom_sf"/>
</dbReference>
<evidence type="ECO:0000313" key="7">
    <source>
        <dbReference type="Proteomes" id="UP000179221"/>
    </source>
</evidence>
<name>A0A1F7YI00_9BACT</name>
<evidence type="ECO:0000313" key="6">
    <source>
        <dbReference type="EMBL" id="OGM26509.1"/>
    </source>
</evidence>
<dbReference type="NCBIfam" id="NF003808">
    <property type="entry name" value="PRK05396.1"/>
    <property type="match status" value="1"/>
</dbReference>
<evidence type="ECO:0000259" key="5">
    <source>
        <dbReference type="SMART" id="SM00829"/>
    </source>
</evidence>
<keyword evidence="2 4" id="KW-0862">Zinc</keyword>
<dbReference type="InterPro" id="IPR050129">
    <property type="entry name" value="Zn_alcohol_dh"/>
</dbReference>
<dbReference type="Gene3D" id="3.90.180.10">
    <property type="entry name" value="Medium-chain alcohol dehydrogenases, catalytic domain"/>
    <property type="match status" value="1"/>
</dbReference>
<dbReference type="EMBL" id="MGGL01000011">
    <property type="protein sequence ID" value="OGM26509.1"/>
    <property type="molecule type" value="Genomic_DNA"/>
</dbReference>
<proteinExistence type="inferred from homology"/>
<evidence type="ECO:0000256" key="3">
    <source>
        <dbReference type="ARBA" id="ARBA00023002"/>
    </source>
</evidence>
<dbReference type="InterPro" id="IPR002328">
    <property type="entry name" value="ADH_Zn_CS"/>
</dbReference>
<comment type="caution">
    <text evidence="6">The sequence shown here is derived from an EMBL/GenBank/DDBJ whole genome shotgun (WGS) entry which is preliminary data.</text>
</comment>
<dbReference type="Pfam" id="PF08240">
    <property type="entry name" value="ADH_N"/>
    <property type="match status" value="1"/>
</dbReference>
<dbReference type="PANTHER" id="PTHR43401">
    <property type="entry name" value="L-THREONINE 3-DEHYDROGENASE"/>
    <property type="match status" value="1"/>
</dbReference>